<dbReference type="OrthoDB" id="3264586at2759"/>
<feature type="region of interest" description="Disordered" evidence="1">
    <location>
        <begin position="1"/>
        <end position="36"/>
    </location>
</feature>
<proteinExistence type="predicted"/>
<feature type="compositionally biased region" description="Polar residues" evidence="1">
    <location>
        <begin position="1"/>
        <end position="13"/>
    </location>
</feature>
<dbReference type="OMA" id="INETSAM"/>
<dbReference type="EMBL" id="KB467920">
    <property type="protein sequence ID" value="PCH37338.1"/>
    <property type="molecule type" value="Genomic_DNA"/>
</dbReference>
<dbReference type="AlphaFoldDB" id="A0A2H3JHY2"/>
<evidence type="ECO:0000313" key="3">
    <source>
        <dbReference type="Proteomes" id="UP000218811"/>
    </source>
</evidence>
<sequence length="158" mass="18054">RQSTRAPVTFQSIDTHDEQIEEEQDENGGHDGDDNRLISHNSVLEILSMLKEFQKRKAAKTSMRSAAFQNKKTALITEARETADTVVRDGVAYFDSFKARIAELRTQETSHQEHLKDLSMLRKNHDECMRNLLSAYSPFEGLSRRTTDHVNSASAMRE</sequence>
<protein>
    <submittedName>
        <fullName evidence="2">Uncharacterized protein</fullName>
    </submittedName>
</protein>
<accession>A0A2H3JHY2</accession>
<reference evidence="2 3" key="1">
    <citation type="journal article" date="2012" name="Science">
        <title>The Paleozoic origin of enzymatic lignin decomposition reconstructed from 31 fungal genomes.</title>
        <authorList>
            <person name="Floudas D."/>
            <person name="Binder M."/>
            <person name="Riley R."/>
            <person name="Barry K."/>
            <person name="Blanchette R.A."/>
            <person name="Henrissat B."/>
            <person name="Martinez A.T."/>
            <person name="Otillar R."/>
            <person name="Spatafora J.W."/>
            <person name="Yadav J.S."/>
            <person name="Aerts A."/>
            <person name="Benoit I."/>
            <person name="Boyd A."/>
            <person name="Carlson A."/>
            <person name="Copeland A."/>
            <person name="Coutinho P.M."/>
            <person name="de Vries R.P."/>
            <person name="Ferreira P."/>
            <person name="Findley K."/>
            <person name="Foster B."/>
            <person name="Gaskell J."/>
            <person name="Glotzer D."/>
            <person name="Gorecki P."/>
            <person name="Heitman J."/>
            <person name="Hesse C."/>
            <person name="Hori C."/>
            <person name="Igarashi K."/>
            <person name="Jurgens J.A."/>
            <person name="Kallen N."/>
            <person name="Kersten P."/>
            <person name="Kohler A."/>
            <person name="Kuees U."/>
            <person name="Kumar T.K.A."/>
            <person name="Kuo A."/>
            <person name="LaButti K."/>
            <person name="Larrondo L.F."/>
            <person name="Lindquist E."/>
            <person name="Ling A."/>
            <person name="Lombard V."/>
            <person name="Lucas S."/>
            <person name="Lundell T."/>
            <person name="Martin R."/>
            <person name="McLaughlin D.J."/>
            <person name="Morgenstern I."/>
            <person name="Morin E."/>
            <person name="Murat C."/>
            <person name="Nagy L.G."/>
            <person name="Nolan M."/>
            <person name="Ohm R.A."/>
            <person name="Patyshakuliyeva A."/>
            <person name="Rokas A."/>
            <person name="Ruiz-Duenas F.J."/>
            <person name="Sabat G."/>
            <person name="Salamov A."/>
            <person name="Samejima M."/>
            <person name="Schmutz J."/>
            <person name="Slot J.C."/>
            <person name="St John F."/>
            <person name="Stenlid J."/>
            <person name="Sun H."/>
            <person name="Sun S."/>
            <person name="Syed K."/>
            <person name="Tsang A."/>
            <person name="Wiebenga A."/>
            <person name="Young D."/>
            <person name="Pisabarro A."/>
            <person name="Eastwood D.C."/>
            <person name="Martin F."/>
            <person name="Cullen D."/>
            <person name="Grigoriev I.V."/>
            <person name="Hibbett D.S."/>
        </authorList>
    </citation>
    <scope>NUCLEOTIDE SEQUENCE [LARGE SCALE GENOMIC DNA]</scope>
    <source>
        <strain evidence="2 3">MD-104</strain>
    </source>
</reference>
<name>A0A2H3JHY2_WOLCO</name>
<gene>
    <name evidence="2" type="ORF">WOLCODRAFT_84000</name>
</gene>
<keyword evidence="3" id="KW-1185">Reference proteome</keyword>
<feature type="non-terminal residue" evidence="2">
    <location>
        <position position="1"/>
    </location>
</feature>
<feature type="compositionally biased region" description="Basic and acidic residues" evidence="1">
    <location>
        <begin position="27"/>
        <end position="36"/>
    </location>
</feature>
<evidence type="ECO:0000313" key="2">
    <source>
        <dbReference type="EMBL" id="PCH37338.1"/>
    </source>
</evidence>
<dbReference type="Proteomes" id="UP000218811">
    <property type="component" value="Unassembled WGS sequence"/>
</dbReference>
<evidence type="ECO:0000256" key="1">
    <source>
        <dbReference type="SAM" id="MobiDB-lite"/>
    </source>
</evidence>
<organism evidence="2 3">
    <name type="scientific">Wolfiporia cocos (strain MD-104)</name>
    <name type="common">Brown rot fungus</name>
    <dbReference type="NCBI Taxonomy" id="742152"/>
    <lineage>
        <taxon>Eukaryota</taxon>
        <taxon>Fungi</taxon>
        <taxon>Dikarya</taxon>
        <taxon>Basidiomycota</taxon>
        <taxon>Agaricomycotina</taxon>
        <taxon>Agaricomycetes</taxon>
        <taxon>Polyporales</taxon>
        <taxon>Phaeolaceae</taxon>
        <taxon>Wolfiporia</taxon>
    </lineage>
</organism>